<evidence type="ECO:0000256" key="1">
    <source>
        <dbReference type="ARBA" id="ARBA00000085"/>
    </source>
</evidence>
<dbReference type="Pfam" id="PF13426">
    <property type="entry name" value="PAS_9"/>
    <property type="match status" value="2"/>
</dbReference>
<feature type="domain" description="PAS" evidence="7">
    <location>
        <begin position="372"/>
        <end position="429"/>
    </location>
</feature>
<proteinExistence type="predicted"/>
<dbReference type="Pfam" id="PF02518">
    <property type="entry name" value="HATPase_c"/>
    <property type="match status" value="1"/>
</dbReference>
<evidence type="ECO:0000259" key="7">
    <source>
        <dbReference type="PROSITE" id="PS50112"/>
    </source>
</evidence>
<dbReference type="Proteomes" id="UP000191680">
    <property type="component" value="Unassembled WGS sequence"/>
</dbReference>
<dbReference type="Gene3D" id="3.30.565.10">
    <property type="entry name" value="Histidine kinase-like ATPase, C-terminal domain"/>
    <property type="match status" value="1"/>
</dbReference>
<dbReference type="InterPro" id="IPR001610">
    <property type="entry name" value="PAC"/>
</dbReference>
<dbReference type="PANTHER" id="PTHR43304">
    <property type="entry name" value="PHYTOCHROME-LIKE PROTEIN CPH1"/>
    <property type="match status" value="1"/>
</dbReference>
<dbReference type="PRINTS" id="PR00344">
    <property type="entry name" value="BCTRLSENSOR"/>
</dbReference>
<dbReference type="InterPro" id="IPR005467">
    <property type="entry name" value="His_kinase_dom"/>
</dbReference>
<organism evidence="9 10">
    <name type="scientific">Croceivirga radicis</name>
    <dbReference type="NCBI Taxonomy" id="1929488"/>
    <lineage>
        <taxon>Bacteria</taxon>
        <taxon>Pseudomonadati</taxon>
        <taxon>Bacteroidota</taxon>
        <taxon>Flavobacteriia</taxon>
        <taxon>Flavobacteriales</taxon>
        <taxon>Flavobacteriaceae</taxon>
        <taxon>Croceivirga</taxon>
    </lineage>
</organism>
<dbReference type="GO" id="GO:0004673">
    <property type="term" value="F:protein histidine kinase activity"/>
    <property type="evidence" value="ECO:0007669"/>
    <property type="project" value="UniProtKB-EC"/>
</dbReference>
<dbReference type="SUPFAM" id="SSF55785">
    <property type="entry name" value="PYP-like sensor domain (PAS domain)"/>
    <property type="match status" value="4"/>
</dbReference>
<protein>
    <recommendedName>
        <fullName evidence="2">histidine kinase</fullName>
        <ecNumber evidence="2">2.7.13.3</ecNumber>
    </recommendedName>
</protein>
<dbReference type="SMART" id="SM00086">
    <property type="entry name" value="PAC"/>
    <property type="match status" value="4"/>
</dbReference>
<dbReference type="CDD" id="cd00130">
    <property type="entry name" value="PAS"/>
    <property type="match status" value="1"/>
</dbReference>
<gene>
    <name evidence="9" type="ORF">BUL40_03250</name>
</gene>
<dbReference type="PROSITE" id="PS50112">
    <property type="entry name" value="PAS"/>
    <property type="match status" value="1"/>
</dbReference>
<comment type="caution">
    <text evidence="9">The sequence shown here is derived from an EMBL/GenBank/DDBJ whole genome shotgun (WGS) entry which is preliminary data.</text>
</comment>
<dbReference type="SUPFAM" id="SSF55874">
    <property type="entry name" value="ATPase domain of HSP90 chaperone/DNA topoisomerase II/histidine kinase"/>
    <property type="match status" value="1"/>
</dbReference>
<dbReference type="AlphaFoldDB" id="A0A1V6LU01"/>
<dbReference type="InterPro" id="IPR052162">
    <property type="entry name" value="Sensor_kinase/Photoreceptor"/>
</dbReference>
<feature type="domain" description="Histidine kinase" evidence="6">
    <location>
        <begin position="516"/>
        <end position="728"/>
    </location>
</feature>
<comment type="catalytic activity">
    <reaction evidence="1">
        <text>ATP + protein L-histidine = ADP + protein N-phospho-L-histidine.</text>
        <dbReference type="EC" id="2.7.13.3"/>
    </reaction>
</comment>
<evidence type="ECO:0000313" key="10">
    <source>
        <dbReference type="Proteomes" id="UP000191680"/>
    </source>
</evidence>
<dbReference type="InterPro" id="IPR000700">
    <property type="entry name" value="PAS-assoc_C"/>
</dbReference>
<keyword evidence="10" id="KW-1185">Reference proteome</keyword>
<dbReference type="SMART" id="SM00387">
    <property type="entry name" value="HATPase_c"/>
    <property type="match status" value="1"/>
</dbReference>
<evidence type="ECO:0000256" key="5">
    <source>
        <dbReference type="ARBA" id="ARBA00022777"/>
    </source>
</evidence>
<dbReference type="InterPro" id="IPR035965">
    <property type="entry name" value="PAS-like_dom_sf"/>
</dbReference>
<dbReference type="InterPro" id="IPR013655">
    <property type="entry name" value="PAS_fold_3"/>
</dbReference>
<feature type="domain" description="PAC" evidence="8">
    <location>
        <begin position="446"/>
        <end position="498"/>
    </location>
</feature>
<reference evidence="9 10" key="1">
    <citation type="submission" date="2016-12" db="EMBL/GenBank/DDBJ databases">
        <authorList>
            <person name="Song W.-J."/>
            <person name="Kurnit D.M."/>
        </authorList>
    </citation>
    <scope>NUCLEOTIDE SEQUENCE [LARGE SCALE GENOMIC DNA]</scope>
    <source>
        <strain evidence="9 10">HSG9</strain>
    </source>
</reference>
<dbReference type="PROSITE" id="PS50109">
    <property type="entry name" value="HIS_KIN"/>
    <property type="match status" value="1"/>
</dbReference>
<dbReference type="InterPro" id="IPR004358">
    <property type="entry name" value="Sig_transdc_His_kin-like_C"/>
</dbReference>
<evidence type="ECO:0000256" key="2">
    <source>
        <dbReference type="ARBA" id="ARBA00012438"/>
    </source>
</evidence>
<feature type="domain" description="PAC" evidence="8">
    <location>
        <begin position="191"/>
        <end position="242"/>
    </location>
</feature>
<keyword evidence="3" id="KW-0597">Phosphoprotein</keyword>
<accession>A0A1V6LU01</accession>
<evidence type="ECO:0000256" key="3">
    <source>
        <dbReference type="ARBA" id="ARBA00022553"/>
    </source>
</evidence>
<dbReference type="NCBIfam" id="TIGR00229">
    <property type="entry name" value="sensory_box"/>
    <property type="match status" value="1"/>
</dbReference>
<dbReference type="InterPro" id="IPR000014">
    <property type="entry name" value="PAS"/>
</dbReference>
<evidence type="ECO:0000259" key="6">
    <source>
        <dbReference type="PROSITE" id="PS50109"/>
    </source>
</evidence>
<evidence type="ECO:0000256" key="4">
    <source>
        <dbReference type="ARBA" id="ARBA00022679"/>
    </source>
</evidence>
<dbReference type="RefSeq" id="WP_080318072.1">
    <property type="nucleotide sequence ID" value="NZ_MTBC01000002.1"/>
</dbReference>
<evidence type="ECO:0000313" key="9">
    <source>
        <dbReference type="EMBL" id="OQD43643.1"/>
    </source>
</evidence>
<dbReference type="Gene3D" id="3.30.450.20">
    <property type="entry name" value="PAS domain"/>
    <property type="match status" value="4"/>
</dbReference>
<name>A0A1V6LU01_9FLAO</name>
<dbReference type="EMBL" id="MTBC01000002">
    <property type="protein sequence ID" value="OQD43643.1"/>
    <property type="molecule type" value="Genomic_DNA"/>
</dbReference>
<dbReference type="InterPro" id="IPR036890">
    <property type="entry name" value="HATPase_C_sf"/>
</dbReference>
<dbReference type="Pfam" id="PF08447">
    <property type="entry name" value="PAS_3"/>
    <property type="match status" value="1"/>
</dbReference>
<sequence length="728" mass="83472">MVDNKLILDQAPLPIALLDLDYHILGLSKKWRDTYNLSENYKDKPFFKLMPNLPNELKIDLDYCREGLGEREDEVKCYLPSGKLVWYKWQISQYFDNDKPSGFIVFLTDTTKENLDKQLFAKSQQVARIGGWEVDLINNQMYWCNITKKIHEVPEDFVPNLETGINFYKEGYSRNLITEKVTQGIEKGLPWDVELQIITQSGKELWVRAKGEPELVDNKCVRICGTFQDIDFRKKTELKYKRTRDRLQMATAKAGFGIWEIDLITSEVVWDDNMYKIYGLKKKIVDKDLRTLFSEIVYPEDYAELNRLIEKATPENDQFTFIFRTKQDAVGLRYIKGMHTVILGEDNKPCKVIGIAEDVTEFVETQKQLVSVEGALDALFENSAIGMALVDGEAKILKANLPLAKSLGYKVDELLGINFRSISHPEDLERDIPNFISLRRGEISNYKTEKRYFHKNGSVVHVIMNATVRLDLGDNLSYLIVQLVDITKQKNTENKLKGLLEISNKQNESLLNFAHIVSHNLRSHASNLTMISSLLIDNEVEEDEKEQTLDMLNEASEGLNETIFHLNEVVQVKLNTHNKMGRINLLDLIEKVVKNYEMELEKNEIKLAVNCSNRIEVLGLANYVESILTNLLSNAIKYKSPQRRPMINIAVRETEDSIVLDVADNGLGIDLKRHANKVFGMYKTFHNHPEAKGVGLFIIKNQIESMGGRISVTSNLDVGSTFTVHFNK</sequence>
<dbReference type="EC" id="2.7.13.3" evidence="2"/>
<dbReference type="PANTHER" id="PTHR43304:SF1">
    <property type="entry name" value="PAC DOMAIN-CONTAINING PROTEIN"/>
    <property type="match status" value="1"/>
</dbReference>
<dbReference type="InterPro" id="IPR003594">
    <property type="entry name" value="HATPase_dom"/>
</dbReference>
<dbReference type="PROSITE" id="PS50113">
    <property type="entry name" value="PAC"/>
    <property type="match status" value="2"/>
</dbReference>
<keyword evidence="4" id="KW-0808">Transferase</keyword>
<dbReference type="OrthoDB" id="5522855at2"/>
<evidence type="ECO:0000259" key="8">
    <source>
        <dbReference type="PROSITE" id="PS50113"/>
    </source>
</evidence>
<dbReference type="SMART" id="SM00091">
    <property type="entry name" value="PAS"/>
    <property type="match status" value="2"/>
</dbReference>
<keyword evidence="5" id="KW-0418">Kinase</keyword>